<dbReference type="GO" id="GO:0009297">
    <property type="term" value="P:pilus assembly"/>
    <property type="evidence" value="ECO:0007669"/>
    <property type="project" value="UniProtKB-UniRule"/>
</dbReference>
<dbReference type="Proteomes" id="UP000032427">
    <property type="component" value="Plasmid pAWOD920"/>
</dbReference>
<evidence type="ECO:0000313" key="3">
    <source>
        <dbReference type="EMBL" id="CED57928.1"/>
    </source>
</evidence>
<organism evidence="3 4">
    <name type="scientific">Aliivibrio wodanis</name>
    <dbReference type="NCBI Taxonomy" id="80852"/>
    <lineage>
        <taxon>Bacteria</taxon>
        <taxon>Pseudomonadati</taxon>
        <taxon>Pseudomonadota</taxon>
        <taxon>Gammaproteobacteria</taxon>
        <taxon>Vibrionales</taxon>
        <taxon>Vibrionaceae</taxon>
        <taxon>Aliivibrio</taxon>
    </lineage>
</organism>
<dbReference type="PIRSF" id="PIRSF003259">
    <property type="entry name" value="Pilus_assembly_TraL"/>
    <property type="match status" value="1"/>
</dbReference>
<dbReference type="InterPro" id="IPR009838">
    <property type="entry name" value="T4SS_TraL"/>
</dbReference>
<dbReference type="HOGENOM" id="CLU_177734_1_0_6"/>
<dbReference type="Pfam" id="PF07178">
    <property type="entry name" value="TraL"/>
    <property type="match status" value="1"/>
</dbReference>
<dbReference type="NCBIfam" id="TIGR02762">
    <property type="entry name" value="TraL_TIGR"/>
    <property type="match status" value="1"/>
</dbReference>
<keyword evidence="1" id="KW-0998">Cell outer membrane</keyword>
<keyword evidence="1" id="KW-0184">Conjugation</keyword>
<evidence type="ECO:0000256" key="1">
    <source>
        <dbReference type="PIRNR" id="PIRNR003259"/>
    </source>
</evidence>
<keyword evidence="4" id="KW-1185">Reference proteome</keyword>
<comment type="subcellular location">
    <subcellularLocation>
        <location evidence="1">Cell outer membrane</location>
    </subcellularLocation>
</comment>
<evidence type="ECO:0000256" key="2">
    <source>
        <dbReference type="SAM" id="Phobius"/>
    </source>
</evidence>
<keyword evidence="2" id="KW-1133">Transmembrane helix</keyword>
<dbReference type="AlphaFoldDB" id="A0A090K2I7"/>
<proteinExistence type="predicted"/>
<keyword evidence="3" id="KW-0614">Plasmid</keyword>
<name>A0A090K2I7_9GAMM</name>
<sequence>MNEHANFYSIPKYLDQGNIIMGFPADEVIPALIVFGVLSVAGYMLTGMFVAVVIAVGLRTIKQGKGNNFLRLAAYWFSPASLSKSVFKHTPPPCDKYWLN</sequence>
<dbReference type="OrthoDB" id="5880478at2"/>
<dbReference type="EMBL" id="LN554848">
    <property type="protein sequence ID" value="CED57928.1"/>
    <property type="molecule type" value="Genomic_DNA"/>
</dbReference>
<evidence type="ECO:0000313" key="4">
    <source>
        <dbReference type="Proteomes" id="UP000032427"/>
    </source>
</evidence>
<dbReference type="PATRIC" id="fig|80852.17.peg.4159"/>
<feature type="transmembrane region" description="Helical" evidence="2">
    <location>
        <begin position="31"/>
        <end position="58"/>
    </location>
</feature>
<accession>A0A090K2I7</accession>
<keyword evidence="2" id="KW-0812">Transmembrane</keyword>
<keyword evidence="1 2" id="KW-0472">Membrane</keyword>
<dbReference type="KEGG" id="awd:AWOD_p920_02"/>
<reference evidence="4" key="1">
    <citation type="submission" date="2014-09" db="EMBL/GenBank/DDBJ databases">
        <authorList>
            <person name="Hjerde E."/>
        </authorList>
    </citation>
    <scope>NUCLEOTIDE SEQUENCE [LARGE SCALE GENOMIC DNA]</scope>
    <source>
        <strain evidence="4">06/09/139</strain>
        <plasmid evidence="4">pAWOD920</plasmid>
    </source>
</reference>
<gene>
    <name evidence="3" type="primary">traL</name>
    <name evidence="3" type="ORF">AWOD_p920_02</name>
</gene>
<dbReference type="GO" id="GO:0009279">
    <property type="term" value="C:cell outer membrane"/>
    <property type="evidence" value="ECO:0007669"/>
    <property type="project" value="UniProtKB-SubCell"/>
</dbReference>
<geneLocation type="plasmid" evidence="3 4">
    <name>pAWOD920</name>
</geneLocation>
<dbReference type="GeneID" id="28543571"/>
<protein>
    <recommendedName>
        <fullName evidence="1">Protein TraL</fullName>
    </recommendedName>
</protein>
<comment type="function">
    <text evidence="1">Membrane protein involved in F pilin formation.</text>
</comment>
<dbReference type="InterPro" id="IPR016382">
    <property type="entry name" value="Pilus_assmbly_TraL"/>
</dbReference>